<proteinExistence type="predicted"/>
<organism evidence="2 3">
    <name type="scientific">Parastrongyloides trichosuri</name>
    <name type="common">Possum-specific nematode worm</name>
    <dbReference type="NCBI Taxonomy" id="131310"/>
    <lineage>
        <taxon>Eukaryota</taxon>
        <taxon>Metazoa</taxon>
        <taxon>Ecdysozoa</taxon>
        <taxon>Nematoda</taxon>
        <taxon>Chromadorea</taxon>
        <taxon>Rhabditida</taxon>
        <taxon>Tylenchina</taxon>
        <taxon>Panagrolaimomorpha</taxon>
        <taxon>Strongyloidoidea</taxon>
        <taxon>Strongyloididae</taxon>
        <taxon>Parastrongyloides</taxon>
    </lineage>
</organism>
<dbReference type="InterPro" id="IPR056581">
    <property type="entry name" value="TPR_Edg1"/>
</dbReference>
<dbReference type="AlphaFoldDB" id="A0A0N4ZKR0"/>
<dbReference type="Proteomes" id="UP000038045">
    <property type="component" value="Unplaced"/>
</dbReference>
<sequence length="648" mass="75738">MLDYLISKIENKSVSTDDFKSTLLSLAESQNDPSLEDFTRLIKQIHNFQDTQPLEDKILFIKLLELIFNCLQDSTDRDLGMVTFMDEMKIATKEVDIPYSLSSFYPNYQTKVSTCLNQLCSNDPDTNDIFDMELLTKIGRELQFLALISPRKIVSSLVLKIYNNPEVSKQCVILLSFIRKVILSEWTDTDENSESKQKNKYPLIIFQLRRFLFESFQNKLSPSMLTSEGYINTINTFSKLCSCFYTGNVENERKESLIDVNLVCNAVLLPMAFNESLIKLAFSILTKFIELSNLNLLSFQWQNISPEKEDEYKFKVEGIVALAIHHIPYLSRKENSDGLFLIISTLDKLADKLSNDKFEFSKLVILHQTTKLNSFNWIISYVIMKIFKNLWYIEKLVVPRCFLNILDEDSLLKYRFIYTDEIQDSLCIFIESILEMAVLSEFCAEDFLENNTFKKFFDTNLFRTTIARSLYYPYENHKIQTGMYFKNILNIFMKKFNLYPLPNSINYHLDPSDDNLVINYHTRSILKQFITSIYFTATYLPKLFPEEYKEIEDICGKDIKTTYFNMLLENSLYLEKRLMDEFVGKSAIKDVSAKCFIIMSCEINSYINQLNSLLKFGVDENDMLFKTITKKIVELNELAYDIKVNNSL</sequence>
<feature type="domain" description="Edg1 TPR repeats region" evidence="1">
    <location>
        <begin position="2"/>
        <end position="391"/>
    </location>
</feature>
<reference evidence="3" key="1">
    <citation type="submission" date="2017-02" db="UniProtKB">
        <authorList>
            <consortium name="WormBaseParasite"/>
        </authorList>
    </citation>
    <scope>IDENTIFICATION</scope>
</reference>
<evidence type="ECO:0000259" key="1">
    <source>
        <dbReference type="Pfam" id="PF24293"/>
    </source>
</evidence>
<name>A0A0N4ZKR0_PARTI</name>
<evidence type="ECO:0000313" key="3">
    <source>
        <dbReference type="WBParaSite" id="PTRK_0000869400.1"/>
    </source>
</evidence>
<dbReference type="WBParaSite" id="PTRK_0000869400.1">
    <property type="protein sequence ID" value="PTRK_0000869400.1"/>
    <property type="gene ID" value="PTRK_0000869400"/>
</dbReference>
<accession>A0A0N4ZKR0</accession>
<keyword evidence="2" id="KW-1185">Reference proteome</keyword>
<evidence type="ECO:0000313" key="2">
    <source>
        <dbReference type="Proteomes" id="UP000038045"/>
    </source>
</evidence>
<protein>
    <submittedName>
        <fullName evidence="3">SpoU_methylase domain-containing protein</fullName>
    </submittedName>
</protein>
<dbReference type="Pfam" id="PF24293">
    <property type="entry name" value="TPR_Edg1"/>
    <property type="match status" value="1"/>
</dbReference>